<organism evidence="1 2">
    <name type="scientific">Cryptosporangium minutisporangium</name>
    <dbReference type="NCBI Taxonomy" id="113569"/>
    <lineage>
        <taxon>Bacteria</taxon>
        <taxon>Bacillati</taxon>
        <taxon>Actinomycetota</taxon>
        <taxon>Actinomycetes</taxon>
        <taxon>Cryptosporangiales</taxon>
        <taxon>Cryptosporangiaceae</taxon>
        <taxon>Cryptosporangium</taxon>
    </lineage>
</organism>
<dbReference type="EMBL" id="BAAAYN010000024">
    <property type="protein sequence ID" value="GAA3389409.1"/>
    <property type="molecule type" value="Genomic_DNA"/>
</dbReference>
<evidence type="ECO:0000313" key="1">
    <source>
        <dbReference type="EMBL" id="GAA3389409.1"/>
    </source>
</evidence>
<dbReference type="RefSeq" id="WP_345729620.1">
    <property type="nucleotide sequence ID" value="NZ_BAAAYN010000024.1"/>
</dbReference>
<gene>
    <name evidence="1" type="ORF">GCM10020369_39400</name>
</gene>
<accession>A0ABP6T1P9</accession>
<reference evidence="2" key="1">
    <citation type="journal article" date="2019" name="Int. J. Syst. Evol. Microbiol.">
        <title>The Global Catalogue of Microorganisms (GCM) 10K type strain sequencing project: providing services to taxonomists for standard genome sequencing and annotation.</title>
        <authorList>
            <consortium name="The Broad Institute Genomics Platform"/>
            <consortium name="The Broad Institute Genome Sequencing Center for Infectious Disease"/>
            <person name="Wu L."/>
            <person name="Ma J."/>
        </authorList>
    </citation>
    <scope>NUCLEOTIDE SEQUENCE [LARGE SCALE GENOMIC DNA]</scope>
    <source>
        <strain evidence="2">JCM 9458</strain>
    </source>
</reference>
<dbReference type="Proteomes" id="UP001501676">
    <property type="component" value="Unassembled WGS sequence"/>
</dbReference>
<evidence type="ECO:0000313" key="2">
    <source>
        <dbReference type="Proteomes" id="UP001501676"/>
    </source>
</evidence>
<name>A0ABP6T1P9_9ACTN</name>
<protein>
    <submittedName>
        <fullName evidence="1">Uncharacterized protein</fullName>
    </submittedName>
</protein>
<keyword evidence="2" id="KW-1185">Reference proteome</keyword>
<proteinExistence type="predicted"/>
<sequence>MPAELLLRRGLVDDVGDRHRRVALRPLAGRDEARLADRDDALVAQSDEDAVHEVLATCVERLGGYRDVTPVHVAALSRGDRQRLALALRALMIGDQLVLTLRCPRPDCGELADLELRVSALLDEGSTDAPAEPEWWTVDTPAGKLRLRTPTGADDEALAALAGSPAERAAAFWNRLIDADWAALDTTSRQLLARTLAGSGSLPDLTFASPCPACRALLELELNPFDLLVRELALGTDRLLAEVHCLAFHYGWSEDAILGLPRARRWRYLELLRQQLDGRPLV</sequence>
<comment type="caution">
    <text evidence="1">The sequence shown here is derived from an EMBL/GenBank/DDBJ whole genome shotgun (WGS) entry which is preliminary data.</text>
</comment>